<proteinExistence type="predicted"/>
<reference evidence="2" key="1">
    <citation type="journal article" date="2022" name="bioRxiv">
        <title>Sequencing and chromosome-scale assembly of the giantPleurodeles waltlgenome.</title>
        <authorList>
            <person name="Brown T."/>
            <person name="Elewa A."/>
            <person name="Iarovenko S."/>
            <person name="Subramanian E."/>
            <person name="Araus A.J."/>
            <person name="Petzold A."/>
            <person name="Susuki M."/>
            <person name="Suzuki K.-i.T."/>
            <person name="Hayashi T."/>
            <person name="Toyoda A."/>
            <person name="Oliveira C."/>
            <person name="Osipova E."/>
            <person name="Leigh N.D."/>
            <person name="Simon A."/>
            <person name="Yun M.H."/>
        </authorList>
    </citation>
    <scope>NUCLEOTIDE SEQUENCE</scope>
    <source>
        <strain evidence="2">20211129_DDA</strain>
        <tissue evidence="2">Liver</tissue>
    </source>
</reference>
<comment type="caution">
    <text evidence="2">The sequence shown here is derived from an EMBL/GenBank/DDBJ whole genome shotgun (WGS) entry which is preliminary data.</text>
</comment>
<dbReference type="AlphaFoldDB" id="A0AAV7PJC7"/>
<gene>
    <name evidence="2" type="ORF">NDU88_005598</name>
</gene>
<feature type="region of interest" description="Disordered" evidence="1">
    <location>
        <begin position="1"/>
        <end position="38"/>
    </location>
</feature>
<dbReference type="Proteomes" id="UP001066276">
    <property type="component" value="Chromosome 7"/>
</dbReference>
<keyword evidence="3" id="KW-1185">Reference proteome</keyword>
<protein>
    <submittedName>
        <fullName evidence="2">Uncharacterized protein</fullName>
    </submittedName>
</protein>
<evidence type="ECO:0000313" key="3">
    <source>
        <dbReference type="Proteomes" id="UP001066276"/>
    </source>
</evidence>
<accession>A0AAV7PJC7</accession>
<name>A0AAV7PJC7_PLEWA</name>
<evidence type="ECO:0000313" key="2">
    <source>
        <dbReference type="EMBL" id="KAJ1127195.1"/>
    </source>
</evidence>
<feature type="compositionally biased region" description="Polar residues" evidence="1">
    <location>
        <begin position="8"/>
        <end position="22"/>
    </location>
</feature>
<sequence length="273" mass="31021">MEAASPKQGVTLQTVPSISNKEVSWRGERKKGRQGVEMDMEVVEESREQNSGGENIIKRSERRRGCREVVNTTCPVKSGVLLYSIGTVNKKEQESFGGSKGRWIYLAPWRGETGRKRLTKLKPLNRSRLLEVMALCPSLCEIESYDIKQIGFILSPEGEEVTKALFYCDYIRRVVLQAEAALMKEGIRVVQGNATKDVIHDRRALRCHAGMLPNQVQWNLSHNKNRSRRVDGNNDSLSVTVASECNDLQCWNCFEPFENHRDEYSRGELSDVD</sequence>
<evidence type="ECO:0000256" key="1">
    <source>
        <dbReference type="SAM" id="MobiDB-lite"/>
    </source>
</evidence>
<dbReference type="EMBL" id="JANPWB010000011">
    <property type="protein sequence ID" value="KAJ1127195.1"/>
    <property type="molecule type" value="Genomic_DNA"/>
</dbReference>
<organism evidence="2 3">
    <name type="scientific">Pleurodeles waltl</name>
    <name type="common">Iberian ribbed newt</name>
    <dbReference type="NCBI Taxonomy" id="8319"/>
    <lineage>
        <taxon>Eukaryota</taxon>
        <taxon>Metazoa</taxon>
        <taxon>Chordata</taxon>
        <taxon>Craniata</taxon>
        <taxon>Vertebrata</taxon>
        <taxon>Euteleostomi</taxon>
        <taxon>Amphibia</taxon>
        <taxon>Batrachia</taxon>
        <taxon>Caudata</taxon>
        <taxon>Salamandroidea</taxon>
        <taxon>Salamandridae</taxon>
        <taxon>Pleurodelinae</taxon>
        <taxon>Pleurodeles</taxon>
    </lineage>
</organism>